<organism evidence="1 2">
    <name type="scientific">Clostridium beijerinckii</name>
    <name type="common">Clostridium MP</name>
    <dbReference type="NCBI Taxonomy" id="1520"/>
    <lineage>
        <taxon>Bacteria</taxon>
        <taxon>Bacillati</taxon>
        <taxon>Bacillota</taxon>
        <taxon>Clostridia</taxon>
        <taxon>Eubacteriales</taxon>
        <taxon>Clostridiaceae</taxon>
        <taxon>Clostridium</taxon>
    </lineage>
</organism>
<name>A0A1S8SKK4_CLOBE</name>
<dbReference type="Proteomes" id="UP000190973">
    <property type="component" value="Unassembled WGS sequence"/>
</dbReference>
<dbReference type="EMBL" id="LZZI01000001">
    <property type="protein sequence ID" value="OOM66076.1"/>
    <property type="molecule type" value="Genomic_DNA"/>
</dbReference>
<reference evidence="1 2" key="1">
    <citation type="submission" date="2016-05" db="EMBL/GenBank/DDBJ databases">
        <title>Microbial solvent formation.</title>
        <authorList>
            <person name="Poehlein A."/>
            <person name="Montoya Solano J.D."/>
            <person name="Flitsch S."/>
            <person name="Krabben P."/>
            <person name="Duerre P."/>
            <person name="Daniel R."/>
        </authorList>
    </citation>
    <scope>NUCLEOTIDE SEQUENCE [LARGE SCALE GENOMIC DNA]</scope>
    <source>
        <strain evidence="1 2">DSM 53</strain>
    </source>
</reference>
<proteinExistence type="predicted"/>
<protein>
    <submittedName>
        <fullName evidence="1">Uncharacterized protein</fullName>
    </submittedName>
</protein>
<comment type="caution">
    <text evidence="1">The sequence shown here is derived from an EMBL/GenBank/DDBJ whole genome shotgun (WGS) entry which is preliminary data.</text>
</comment>
<evidence type="ECO:0000313" key="1">
    <source>
        <dbReference type="EMBL" id="OOM66076.1"/>
    </source>
</evidence>
<accession>A0A1S8SKK4</accession>
<sequence>MGYKKAINNIHDRSYKDLYSNKIVFLNLVKEIFNASWANDLNEENLIN</sequence>
<gene>
    <name evidence="1" type="ORF">CLBCK_00320</name>
</gene>
<evidence type="ECO:0000313" key="2">
    <source>
        <dbReference type="Proteomes" id="UP000190973"/>
    </source>
</evidence>
<dbReference type="RefSeq" id="WP_173715158.1">
    <property type="nucleotide sequence ID" value="NZ_JABTAE010000001.1"/>
</dbReference>
<dbReference type="AlphaFoldDB" id="A0A1S8SKK4"/>